<dbReference type="Pfam" id="PF20463">
    <property type="entry name" value="PDH_C"/>
    <property type="match status" value="1"/>
</dbReference>
<accession>A0ABN0TGT0</accession>
<dbReference type="InterPro" id="IPR008927">
    <property type="entry name" value="6-PGluconate_DH-like_C_sf"/>
</dbReference>
<evidence type="ECO:0000313" key="4">
    <source>
        <dbReference type="EMBL" id="GAA0221280.1"/>
    </source>
</evidence>
<dbReference type="InterPro" id="IPR050812">
    <property type="entry name" value="Preph/Arog_dehydrog"/>
</dbReference>
<evidence type="ECO:0000256" key="2">
    <source>
        <dbReference type="SAM" id="Phobius"/>
    </source>
</evidence>
<dbReference type="Gene3D" id="1.10.3660.10">
    <property type="entry name" value="6-phosphogluconate dehydrogenase C-terminal like domain"/>
    <property type="match status" value="1"/>
</dbReference>
<dbReference type="InterPro" id="IPR036291">
    <property type="entry name" value="NAD(P)-bd_dom_sf"/>
</dbReference>
<evidence type="ECO:0000256" key="1">
    <source>
        <dbReference type="ARBA" id="ARBA00023002"/>
    </source>
</evidence>
<dbReference type="SUPFAM" id="SSF48179">
    <property type="entry name" value="6-phosphogluconate dehydrogenase C-terminal domain-like"/>
    <property type="match status" value="1"/>
</dbReference>
<keyword evidence="2" id="KW-0812">Transmembrane</keyword>
<evidence type="ECO:0000259" key="3">
    <source>
        <dbReference type="PROSITE" id="PS51176"/>
    </source>
</evidence>
<comment type="caution">
    <text evidence="4">The sequence shown here is derived from an EMBL/GenBank/DDBJ whole genome shotgun (WGS) entry which is preliminary data.</text>
</comment>
<dbReference type="PROSITE" id="PS51176">
    <property type="entry name" value="PDH_ADH"/>
    <property type="match status" value="1"/>
</dbReference>
<name>A0ABN0TGT0_9BURK</name>
<dbReference type="InterPro" id="IPR046826">
    <property type="entry name" value="PDH_N"/>
</dbReference>
<dbReference type="InterPro" id="IPR003099">
    <property type="entry name" value="Prephen_DH"/>
</dbReference>
<dbReference type="EMBL" id="BAAAFN010000006">
    <property type="protein sequence ID" value="GAA0221280.1"/>
    <property type="molecule type" value="Genomic_DNA"/>
</dbReference>
<dbReference type="InterPro" id="IPR046825">
    <property type="entry name" value="PDH_C"/>
</dbReference>
<dbReference type="Proteomes" id="UP001501176">
    <property type="component" value="Unassembled WGS sequence"/>
</dbReference>
<protein>
    <submittedName>
        <fullName evidence="4">Prephenate dehydrogenase/arogenate dehydrogenase family protein</fullName>
    </submittedName>
</protein>
<feature type="domain" description="Prephenate/arogenate dehydrogenase" evidence="3">
    <location>
        <begin position="12"/>
        <end position="299"/>
    </location>
</feature>
<proteinExistence type="predicted"/>
<dbReference type="Pfam" id="PF02153">
    <property type="entry name" value="PDH_N"/>
    <property type="match status" value="1"/>
</dbReference>
<evidence type="ECO:0000313" key="5">
    <source>
        <dbReference type="Proteomes" id="UP001501176"/>
    </source>
</evidence>
<organism evidence="4 5">
    <name type="scientific">Castellaniella daejeonensis</name>
    <dbReference type="NCBI Taxonomy" id="659013"/>
    <lineage>
        <taxon>Bacteria</taxon>
        <taxon>Pseudomonadati</taxon>
        <taxon>Pseudomonadota</taxon>
        <taxon>Betaproteobacteria</taxon>
        <taxon>Burkholderiales</taxon>
        <taxon>Alcaligenaceae</taxon>
        <taxon>Castellaniella</taxon>
    </lineage>
</organism>
<feature type="transmembrane region" description="Helical" evidence="2">
    <location>
        <begin position="12"/>
        <end position="30"/>
    </location>
</feature>
<keyword evidence="5" id="KW-1185">Reference proteome</keyword>
<dbReference type="RefSeq" id="WP_343820145.1">
    <property type="nucleotide sequence ID" value="NZ_BAAAFN010000006.1"/>
</dbReference>
<sequence>MNGDPGGQPLVPVLAIVGTGLIGGSFAAALRRVGQAGRVLGVGRNPASLQRARSLGLIDDVASLAQAAAEADLIFLATPVGAMAPILRDLASLLRPDTLVTDAGSTKADVARLAQEILGERHAQFIPGHPIAGSEMAGPEAADPMLYHGRKVVLTPFDDTPGVLQHRLIRVWEACGARVSLMTPEAHDRALAAVSHVPHFLAAAYMTQVIRADDADTRLNLAGTGFRDFTRIAAGSAEVWRDIFLSNRAAVLRELDDFDQALQLLRAALEGDTDPAALETLLEQAALARRFWGGRSQMP</sequence>
<dbReference type="SUPFAM" id="SSF51735">
    <property type="entry name" value="NAD(P)-binding Rossmann-fold domains"/>
    <property type="match status" value="1"/>
</dbReference>
<keyword evidence="2" id="KW-0472">Membrane</keyword>
<dbReference type="PANTHER" id="PTHR21363:SF0">
    <property type="entry name" value="PREPHENATE DEHYDROGENASE [NADP(+)]"/>
    <property type="match status" value="1"/>
</dbReference>
<dbReference type="Gene3D" id="3.40.50.720">
    <property type="entry name" value="NAD(P)-binding Rossmann-like Domain"/>
    <property type="match status" value="1"/>
</dbReference>
<dbReference type="PANTHER" id="PTHR21363">
    <property type="entry name" value="PREPHENATE DEHYDROGENASE"/>
    <property type="match status" value="1"/>
</dbReference>
<keyword evidence="1" id="KW-0560">Oxidoreductase</keyword>
<gene>
    <name evidence="4" type="ORF">GCM10009125_07950</name>
</gene>
<keyword evidence="2" id="KW-1133">Transmembrane helix</keyword>
<reference evidence="4 5" key="1">
    <citation type="journal article" date="2019" name="Int. J. Syst. Evol. Microbiol.">
        <title>The Global Catalogue of Microorganisms (GCM) 10K type strain sequencing project: providing services to taxonomists for standard genome sequencing and annotation.</title>
        <authorList>
            <consortium name="The Broad Institute Genomics Platform"/>
            <consortium name="The Broad Institute Genome Sequencing Center for Infectious Disease"/>
            <person name="Wu L."/>
            <person name="Ma J."/>
        </authorList>
    </citation>
    <scope>NUCLEOTIDE SEQUENCE [LARGE SCALE GENOMIC DNA]</scope>
    <source>
        <strain evidence="4 5">JCM 16240</strain>
    </source>
</reference>